<comment type="caution">
    <text evidence="6">The sequence shown here is derived from an EMBL/GenBank/DDBJ whole genome shotgun (WGS) entry which is preliminary data.</text>
</comment>
<dbReference type="InterPro" id="IPR017871">
    <property type="entry name" value="ABC_transporter-like_CS"/>
</dbReference>
<dbReference type="Pfam" id="PF00005">
    <property type="entry name" value="ABC_tran"/>
    <property type="match status" value="1"/>
</dbReference>
<evidence type="ECO:0000313" key="7">
    <source>
        <dbReference type="Proteomes" id="UP000284841"/>
    </source>
</evidence>
<proteinExistence type="predicted"/>
<dbReference type="FunFam" id="3.40.50.300:FF:000134">
    <property type="entry name" value="Iron-enterobactin ABC transporter ATP-binding protein"/>
    <property type="match status" value="1"/>
</dbReference>
<keyword evidence="4" id="KW-1278">Translocase</keyword>
<sequence length="414" mass="46172">MEEILRFENVTIGYNEKDIIKDFSCTVNRGEFVSLIGPNGSGKSTLIHAITGIVGIRKGKIYINGKDNEKLSAKERAQITAVVPQTFQASFAFKAKEIVAMGRHPFLKRMQSETEEDYKLIDQALEQTGTLHLRERKITQLSGGERQRIIISAALAQQPQLLIVDEPTNHLDIQYTLEVMQLMQKLNREQGITIFAVLHDINMAARFSDRILVLNEGQKARDGRVSEVIREEVLKPVYKIDLVVRENPLTGAAEIVPLRSNKSAQRKSNGKRVHIICGGGSGSYIIEAFHNKGYEVSCGVLNVGDSDYELCRSLGIKTITEKPYCEISGEAFDENLLAIESADLVVLTDVDIGRSNLKNIEILEHLSSQNLYIVRENASDYTGGIGDKIINSLLAEKKAISLTKKELIEILNKY</sequence>
<keyword evidence="1" id="KW-0813">Transport</keyword>
<dbReference type="InterPro" id="IPR003439">
    <property type="entry name" value="ABC_transporter-like_ATP-bd"/>
</dbReference>
<evidence type="ECO:0000256" key="3">
    <source>
        <dbReference type="ARBA" id="ARBA00022840"/>
    </source>
</evidence>
<evidence type="ECO:0000313" key="6">
    <source>
        <dbReference type="EMBL" id="RHJ88474.1"/>
    </source>
</evidence>
<dbReference type="InterPro" id="IPR027417">
    <property type="entry name" value="P-loop_NTPase"/>
</dbReference>
<dbReference type="SMART" id="SM00382">
    <property type="entry name" value="AAA"/>
    <property type="match status" value="1"/>
</dbReference>
<evidence type="ECO:0000256" key="4">
    <source>
        <dbReference type="ARBA" id="ARBA00022967"/>
    </source>
</evidence>
<accession>A0A415E4F8</accession>
<keyword evidence="3 6" id="KW-0067">ATP-binding</keyword>
<dbReference type="SUPFAM" id="SSF52540">
    <property type="entry name" value="P-loop containing nucleoside triphosphate hydrolases"/>
    <property type="match status" value="1"/>
</dbReference>
<evidence type="ECO:0000256" key="2">
    <source>
        <dbReference type="ARBA" id="ARBA00022741"/>
    </source>
</evidence>
<name>A0A415E4F8_9FIRM</name>
<evidence type="ECO:0000256" key="1">
    <source>
        <dbReference type="ARBA" id="ARBA00022448"/>
    </source>
</evidence>
<dbReference type="EMBL" id="QRMS01000002">
    <property type="protein sequence ID" value="RHJ88474.1"/>
    <property type="molecule type" value="Genomic_DNA"/>
</dbReference>
<dbReference type="STRING" id="1776384.GCA_900086585_04113"/>
<dbReference type="GO" id="GO:0016887">
    <property type="term" value="F:ATP hydrolysis activity"/>
    <property type="evidence" value="ECO:0007669"/>
    <property type="project" value="InterPro"/>
</dbReference>
<reference evidence="6 7" key="1">
    <citation type="submission" date="2018-08" db="EMBL/GenBank/DDBJ databases">
        <title>A genome reference for cultivated species of the human gut microbiota.</title>
        <authorList>
            <person name="Zou Y."/>
            <person name="Xue W."/>
            <person name="Luo G."/>
        </authorList>
    </citation>
    <scope>NUCLEOTIDE SEQUENCE [LARGE SCALE GENOMIC DNA]</scope>
    <source>
        <strain evidence="6 7">AM07-24</strain>
    </source>
</reference>
<gene>
    <name evidence="6" type="ORF">DW099_08810</name>
</gene>
<keyword evidence="7" id="KW-1185">Reference proteome</keyword>
<organism evidence="6 7">
    <name type="scientific">Emergencia timonensis</name>
    <dbReference type="NCBI Taxonomy" id="1776384"/>
    <lineage>
        <taxon>Bacteria</taxon>
        <taxon>Bacillati</taxon>
        <taxon>Bacillota</taxon>
        <taxon>Clostridia</taxon>
        <taxon>Peptostreptococcales</taxon>
        <taxon>Anaerovoracaceae</taxon>
        <taxon>Emergencia</taxon>
    </lineage>
</organism>
<dbReference type="AlphaFoldDB" id="A0A415E4F8"/>
<protein>
    <submittedName>
        <fullName evidence="6">ABC transporter ATP-binding protein</fullName>
    </submittedName>
</protein>
<dbReference type="Gene3D" id="3.40.50.300">
    <property type="entry name" value="P-loop containing nucleotide triphosphate hydrolases"/>
    <property type="match status" value="1"/>
</dbReference>
<dbReference type="OrthoDB" id="9799337at2"/>
<dbReference type="PANTHER" id="PTHR42794:SF1">
    <property type="entry name" value="HEMIN IMPORT ATP-BINDING PROTEIN HMUV"/>
    <property type="match status" value="1"/>
</dbReference>
<keyword evidence="2" id="KW-0547">Nucleotide-binding</keyword>
<dbReference type="PANTHER" id="PTHR42794">
    <property type="entry name" value="HEMIN IMPORT ATP-BINDING PROTEIN HMUV"/>
    <property type="match status" value="1"/>
</dbReference>
<dbReference type="InterPro" id="IPR003593">
    <property type="entry name" value="AAA+_ATPase"/>
</dbReference>
<dbReference type="Proteomes" id="UP000284841">
    <property type="component" value="Unassembled WGS sequence"/>
</dbReference>
<dbReference type="CDD" id="cd03214">
    <property type="entry name" value="ABC_Iron-Siderophores_B12_Hemin"/>
    <property type="match status" value="1"/>
</dbReference>
<dbReference type="GO" id="GO:0005524">
    <property type="term" value="F:ATP binding"/>
    <property type="evidence" value="ECO:0007669"/>
    <property type="project" value="UniProtKB-KW"/>
</dbReference>
<evidence type="ECO:0000259" key="5">
    <source>
        <dbReference type="PROSITE" id="PS50893"/>
    </source>
</evidence>
<dbReference type="PROSITE" id="PS00211">
    <property type="entry name" value="ABC_TRANSPORTER_1"/>
    <property type="match status" value="1"/>
</dbReference>
<dbReference type="PROSITE" id="PS50893">
    <property type="entry name" value="ABC_TRANSPORTER_2"/>
    <property type="match status" value="1"/>
</dbReference>
<dbReference type="RefSeq" id="WP_118335147.1">
    <property type="nucleotide sequence ID" value="NZ_AP025567.1"/>
</dbReference>
<feature type="domain" description="ABC transporter" evidence="5">
    <location>
        <begin position="5"/>
        <end position="241"/>
    </location>
</feature>